<dbReference type="KEGG" id="vg:55003949"/>
<dbReference type="RefSeq" id="YP_009812876.1">
    <property type="nucleotide sequence ID" value="NC_048071.1"/>
</dbReference>
<keyword evidence="3" id="KW-1185">Reference proteome</keyword>
<dbReference type="Proteomes" id="UP000275089">
    <property type="component" value="Segment"/>
</dbReference>
<evidence type="ECO:0000313" key="2">
    <source>
        <dbReference type="EMBL" id="ATI17007.1"/>
    </source>
</evidence>
<reference evidence="2 3" key="1">
    <citation type="submission" date="2017-08" db="EMBL/GenBank/DDBJ databases">
        <title>Genomic analysis reveals CRISPR-Cas mediated host-pathogen interaction between enterotoxigenic Escherichia coli and phages.</title>
        <authorList>
            <person name="Chakraborty S."/>
            <person name="Begum Y.A."/>
            <person name="Qadri F."/>
            <person name="Camilli A."/>
        </authorList>
    </citation>
    <scope>NUCLEOTIDE SEQUENCE [LARGE SCALE GENOMIC DNA]</scope>
</reference>
<accession>A0A384X8A8</accession>
<feature type="compositionally biased region" description="Low complexity" evidence="1">
    <location>
        <begin position="8"/>
        <end position="26"/>
    </location>
</feature>
<protein>
    <submittedName>
        <fullName evidence="2">Uncharacterized protein</fullName>
    </submittedName>
</protein>
<dbReference type="GeneID" id="55003949"/>
<feature type="region of interest" description="Disordered" evidence="1">
    <location>
        <begin position="1"/>
        <end position="38"/>
    </location>
</feature>
<evidence type="ECO:0000256" key="1">
    <source>
        <dbReference type="SAM" id="MobiDB-lite"/>
    </source>
</evidence>
<sequence length="54" mass="5816">MRLAFSWSQISVQMSSPQSVSSSAAAIEEKTRKSPSSTRAIFLSLIPETSSSHS</sequence>
<proteinExistence type="predicted"/>
<evidence type="ECO:0000313" key="3">
    <source>
        <dbReference type="Proteomes" id="UP000275089"/>
    </source>
</evidence>
<name>A0A384X8A8_9CAUD</name>
<organism evidence="2 3">
    <name type="scientific">Escherichia phage IMM-002</name>
    <dbReference type="NCBI Taxonomy" id="2041760"/>
    <lineage>
        <taxon>Viruses</taxon>
        <taxon>Duplodnaviria</taxon>
        <taxon>Heunggongvirae</taxon>
        <taxon>Uroviricota</taxon>
        <taxon>Caudoviricetes</taxon>
        <taxon>Autographivirales</taxon>
        <taxon>Autotranscriptaviridae</taxon>
        <taxon>Studiervirinae</taxon>
        <taxon>Kayfunavirus</taxon>
        <taxon>Kayfunavirus IMM002</taxon>
    </lineage>
</organism>
<dbReference type="EMBL" id="MF630921">
    <property type="protein sequence ID" value="ATI17007.1"/>
    <property type="molecule type" value="Genomic_DNA"/>
</dbReference>